<accession>A0A417Y679</accession>
<evidence type="ECO:0000313" key="2">
    <source>
        <dbReference type="EMBL" id="RHW28200.1"/>
    </source>
</evidence>
<dbReference type="PROSITE" id="PS51257">
    <property type="entry name" value="PROKAR_LIPOPROTEIN"/>
    <property type="match status" value="1"/>
</dbReference>
<proteinExistence type="predicted"/>
<sequence length="181" mass="19319">MSTHRIALALVLPLLLVAGCADEEPTADDPAESGSSAAEIDYPEEGVDLVDPPELKGVYQQALQTYVDFERGRRLAAREGKVGRLLSFNAIARVSDPFREALAAYGGTTTYDGDVVIEFLDAKTRDSVLVLDICVDATALTVPDGAPTQLGEATRAPQRIEVTNIVGPWRVTKAESVDGTC</sequence>
<comment type="caution">
    <text evidence="2">The sequence shown here is derived from an EMBL/GenBank/DDBJ whole genome shotgun (WGS) entry which is preliminary data.</text>
</comment>
<evidence type="ECO:0000256" key="1">
    <source>
        <dbReference type="SAM" id="SignalP"/>
    </source>
</evidence>
<organism evidence="2 3">
    <name type="scientific">Nocardioides immobilis</name>
    <dbReference type="NCBI Taxonomy" id="2049295"/>
    <lineage>
        <taxon>Bacteria</taxon>
        <taxon>Bacillati</taxon>
        <taxon>Actinomycetota</taxon>
        <taxon>Actinomycetes</taxon>
        <taxon>Propionibacteriales</taxon>
        <taxon>Nocardioidaceae</taxon>
        <taxon>Nocardioides</taxon>
    </lineage>
</organism>
<dbReference type="OrthoDB" id="9840897at2"/>
<reference evidence="2 3" key="1">
    <citation type="submission" date="2018-09" db="EMBL/GenBank/DDBJ databases">
        <title>Genome sequencing of Nocardioides immobilis CCTCC AB 2017083 for comparison to Nocardioides silvaticus.</title>
        <authorList>
            <person name="Li C."/>
            <person name="Wang G."/>
        </authorList>
    </citation>
    <scope>NUCLEOTIDE SEQUENCE [LARGE SCALE GENOMIC DNA]</scope>
    <source>
        <strain evidence="2 3">CCTCC AB 2017083</strain>
    </source>
</reference>
<dbReference type="EMBL" id="QXGH01000010">
    <property type="protein sequence ID" value="RHW28200.1"/>
    <property type="molecule type" value="Genomic_DNA"/>
</dbReference>
<gene>
    <name evidence="2" type="ORF">D0Z08_04230</name>
</gene>
<evidence type="ECO:0008006" key="4">
    <source>
        <dbReference type="Google" id="ProtNLM"/>
    </source>
</evidence>
<keyword evidence="3" id="KW-1185">Reference proteome</keyword>
<feature type="chain" id="PRO_5019228373" description="Lipoprotein" evidence="1">
    <location>
        <begin position="24"/>
        <end position="181"/>
    </location>
</feature>
<evidence type="ECO:0000313" key="3">
    <source>
        <dbReference type="Proteomes" id="UP000283644"/>
    </source>
</evidence>
<feature type="signal peptide" evidence="1">
    <location>
        <begin position="1"/>
        <end position="23"/>
    </location>
</feature>
<keyword evidence="1" id="KW-0732">Signal</keyword>
<protein>
    <recommendedName>
        <fullName evidence="4">Lipoprotein</fullName>
    </recommendedName>
</protein>
<dbReference type="AlphaFoldDB" id="A0A417Y679"/>
<dbReference type="RefSeq" id="WP_118922989.1">
    <property type="nucleotide sequence ID" value="NZ_QXGH01000010.1"/>
</dbReference>
<dbReference type="Proteomes" id="UP000283644">
    <property type="component" value="Unassembled WGS sequence"/>
</dbReference>
<name>A0A417Y679_9ACTN</name>